<feature type="region of interest" description="Disordered" evidence="1">
    <location>
        <begin position="96"/>
        <end position="134"/>
    </location>
</feature>
<proteinExistence type="predicted"/>
<dbReference type="Proteomes" id="UP001216907">
    <property type="component" value="Unassembled WGS sequence"/>
</dbReference>
<protein>
    <submittedName>
        <fullName evidence="3">Uncharacterized protein</fullName>
    </submittedName>
</protein>
<evidence type="ECO:0000256" key="1">
    <source>
        <dbReference type="SAM" id="MobiDB-lite"/>
    </source>
</evidence>
<evidence type="ECO:0000256" key="2">
    <source>
        <dbReference type="SAM" id="SignalP"/>
    </source>
</evidence>
<dbReference type="EMBL" id="JARRAG010000001">
    <property type="protein sequence ID" value="MDG3003876.1"/>
    <property type="molecule type" value="Genomic_DNA"/>
</dbReference>
<gene>
    <name evidence="3" type="ORF">PZE19_08840</name>
</gene>
<evidence type="ECO:0000313" key="3">
    <source>
        <dbReference type="EMBL" id="MDG3003876.1"/>
    </source>
</evidence>
<sequence length="184" mass="20147">MILRAVGMDTLLVALCWALAAAFGSDREDLAPDPEGPADAGRPWGGPSDGLRSRIRLETTPARPDDPIIVRYEIQNVDRRGRTVWHSGFWPNHRIDVTRPDGEPAPSTPAGLSLRRAFDPEGPREKNAGRNLEPGEVDAAWEPVDVRGLYALLAPGAYRIRVVYQEGRMEPVATNVLEVVLPGP</sequence>
<feature type="chain" id="PRO_5047491877" evidence="2">
    <location>
        <begin position="21"/>
        <end position="184"/>
    </location>
</feature>
<feature type="region of interest" description="Disordered" evidence="1">
    <location>
        <begin position="28"/>
        <end position="52"/>
    </location>
</feature>
<name>A0ABT6F8G0_9BACT</name>
<organism evidence="3 4">
    <name type="scientific">Paludisphaera mucosa</name>
    <dbReference type="NCBI Taxonomy" id="3030827"/>
    <lineage>
        <taxon>Bacteria</taxon>
        <taxon>Pseudomonadati</taxon>
        <taxon>Planctomycetota</taxon>
        <taxon>Planctomycetia</taxon>
        <taxon>Isosphaerales</taxon>
        <taxon>Isosphaeraceae</taxon>
        <taxon>Paludisphaera</taxon>
    </lineage>
</organism>
<evidence type="ECO:0000313" key="4">
    <source>
        <dbReference type="Proteomes" id="UP001216907"/>
    </source>
</evidence>
<feature type="signal peptide" evidence="2">
    <location>
        <begin position="1"/>
        <end position="20"/>
    </location>
</feature>
<keyword evidence="2" id="KW-0732">Signal</keyword>
<accession>A0ABT6F8G0</accession>
<dbReference type="RefSeq" id="WP_277860221.1">
    <property type="nucleotide sequence ID" value="NZ_JARRAG010000001.1"/>
</dbReference>
<comment type="caution">
    <text evidence="3">The sequence shown here is derived from an EMBL/GenBank/DDBJ whole genome shotgun (WGS) entry which is preliminary data.</text>
</comment>
<reference evidence="3 4" key="1">
    <citation type="submission" date="2023-03" db="EMBL/GenBank/DDBJ databases">
        <title>Paludisphaera mucosa sp. nov. a novel planctomycete from northern fen.</title>
        <authorList>
            <person name="Ivanova A."/>
        </authorList>
    </citation>
    <scope>NUCLEOTIDE SEQUENCE [LARGE SCALE GENOMIC DNA]</scope>
    <source>
        <strain evidence="3 4">Pla2</strain>
    </source>
</reference>
<feature type="compositionally biased region" description="Basic and acidic residues" evidence="1">
    <location>
        <begin position="116"/>
        <end position="128"/>
    </location>
</feature>
<keyword evidence="4" id="KW-1185">Reference proteome</keyword>